<reference evidence="2 3" key="2">
    <citation type="submission" date="2018-11" db="EMBL/GenBank/DDBJ databases">
        <title>Genomic Encyclopedia of Type Strains, Phase IV (KMG-IV): sequencing the most valuable type-strain genomes for metagenomic binning, comparative biology and taxonomic classification.</title>
        <authorList>
            <person name="Goeker M."/>
        </authorList>
    </citation>
    <scope>NUCLEOTIDE SEQUENCE [LARGE SCALE GENOMIC DNA]</scope>
    <source>
        <strain evidence="2 3">DSM 25797</strain>
    </source>
</reference>
<proteinExistence type="predicted"/>
<dbReference type="EMBL" id="RKQT01000001">
    <property type="protein sequence ID" value="RPE95795.1"/>
    <property type="molecule type" value="Genomic_DNA"/>
</dbReference>
<name>A0AAE7C336_9PAST</name>
<dbReference type="SUPFAM" id="SSF89155">
    <property type="entry name" value="TorD-like"/>
    <property type="match status" value="1"/>
</dbReference>
<dbReference type="InterPro" id="IPR050289">
    <property type="entry name" value="TorD/DmsD_chaperones"/>
</dbReference>
<reference evidence="1 4" key="1">
    <citation type="submission" date="2016-03" db="EMBL/GenBank/DDBJ databases">
        <authorList>
            <person name="Hansen M.J."/>
            <person name="Bojesen A.M."/>
            <person name="Planet P."/>
        </authorList>
    </citation>
    <scope>NUCLEOTIDE SEQUENCE [LARGE SCALE GENOMIC DNA]</scope>
    <source>
        <strain evidence="1 4">HPA 21</strain>
    </source>
</reference>
<evidence type="ECO:0000313" key="4">
    <source>
        <dbReference type="Proteomes" id="UP000502287"/>
    </source>
</evidence>
<dbReference type="InterPro" id="IPR036411">
    <property type="entry name" value="TorD-like_sf"/>
</dbReference>
<evidence type="ECO:0000313" key="3">
    <source>
        <dbReference type="Proteomes" id="UP000276901"/>
    </source>
</evidence>
<dbReference type="KEGG" id="fcl:A4G17_09920"/>
<evidence type="ECO:0000313" key="2">
    <source>
        <dbReference type="EMBL" id="RPE95795.1"/>
    </source>
</evidence>
<dbReference type="Gene3D" id="1.10.3480.10">
    <property type="entry name" value="TorD-like"/>
    <property type="match status" value="1"/>
</dbReference>
<dbReference type="PANTHER" id="PTHR34227">
    <property type="entry name" value="CHAPERONE PROTEIN YCDY"/>
    <property type="match status" value="1"/>
</dbReference>
<dbReference type="EMBL" id="CP015029">
    <property type="protein sequence ID" value="QIM65744.1"/>
    <property type="molecule type" value="Genomic_DNA"/>
</dbReference>
<keyword evidence="3" id="KW-1185">Reference proteome</keyword>
<dbReference type="AlphaFoldDB" id="A0AAE7C336"/>
<evidence type="ECO:0000313" key="1">
    <source>
        <dbReference type="EMBL" id="QIM65744.1"/>
    </source>
</evidence>
<sequence length="191" mass="21075">MTQTTINDFSLLCRLFGNLFYRQPQDPILAGTFAWLAQGNLRSNWALSTDSQSEQALSSVEKNAHPTQLTPSYQALFSENGAIATTISAYGFSVENFATFRQQRGMPALDNADHVALLLLTASWIEDNLGSTEAQQTLFEQFLLPCLSKFLGQVEAFDNGFYKALAQLTRDALSAMADELEEAVEQGDMEA</sequence>
<organism evidence="1 4">
    <name type="scientific">Frederiksenia canicola</name>
    <dbReference type="NCBI Taxonomy" id="123824"/>
    <lineage>
        <taxon>Bacteria</taxon>
        <taxon>Pseudomonadati</taxon>
        <taxon>Pseudomonadota</taxon>
        <taxon>Gammaproteobacteria</taxon>
        <taxon>Pasteurellales</taxon>
        <taxon>Pasteurellaceae</taxon>
        <taxon>Frederiksenia</taxon>
    </lineage>
</organism>
<dbReference type="InterPro" id="IPR026269">
    <property type="entry name" value="DmsD-type"/>
</dbReference>
<dbReference type="PANTHER" id="PTHR34227:SF12">
    <property type="entry name" value="CHAPERONE PROTEIN YCDY"/>
    <property type="match status" value="1"/>
</dbReference>
<protein>
    <submittedName>
        <fullName evidence="2">TorA maturation chaperone TorD</fullName>
    </submittedName>
</protein>
<dbReference type="Proteomes" id="UP000276901">
    <property type="component" value="Unassembled WGS sequence"/>
</dbReference>
<dbReference type="Proteomes" id="UP000502287">
    <property type="component" value="Chromosome"/>
</dbReference>
<dbReference type="PIRSF" id="PIRSF004690">
    <property type="entry name" value="DmsD"/>
    <property type="match status" value="1"/>
</dbReference>
<accession>A0AAE7C336</accession>
<dbReference type="RefSeq" id="WP_123955730.1">
    <property type="nucleotide sequence ID" value="NZ_CP015029.1"/>
</dbReference>
<gene>
    <name evidence="1" type="ORF">A4G17_09920</name>
    <name evidence="2" type="ORF">EDC49_0171</name>
</gene>